<feature type="compositionally biased region" description="Polar residues" evidence="1">
    <location>
        <begin position="188"/>
        <end position="199"/>
    </location>
</feature>
<evidence type="ECO:0000256" key="1">
    <source>
        <dbReference type="SAM" id="MobiDB-lite"/>
    </source>
</evidence>
<keyword evidence="4" id="KW-1185">Reference proteome</keyword>
<reference evidence="3 4" key="1">
    <citation type="journal article" date="2019" name="Environ. Microbiol.">
        <title>At the nexus of three kingdoms: the genome of the mycorrhizal fungus Gigaspora margarita provides insights into plant, endobacterial and fungal interactions.</title>
        <authorList>
            <person name="Venice F."/>
            <person name="Ghignone S."/>
            <person name="Salvioli di Fossalunga A."/>
            <person name="Amselem J."/>
            <person name="Novero M."/>
            <person name="Xianan X."/>
            <person name="Sedzielewska Toro K."/>
            <person name="Morin E."/>
            <person name="Lipzen A."/>
            <person name="Grigoriev I.V."/>
            <person name="Henrissat B."/>
            <person name="Martin F.M."/>
            <person name="Bonfante P."/>
        </authorList>
    </citation>
    <scope>NUCLEOTIDE SEQUENCE [LARGE SCALE GENOMIC DNA]</scope>
    <source>
        <strain evidence="3 4">BEG34</strain>
    </source>
</reference>
<feature type="compositionally biased region" description="Low complexity" evidence="1">
    <location>
        <begin position="87"/>
        <end position="125"/>
    </location>
</feature>
<dbReference type="CDD" id="cd00160">
    <property type="entry name" value="RhoGEF"/>
    <property type="match status" value="1"/>
</dbReference>
<dbReference type="InterPro" id="IPR051092">
    <property type="entry name" value="FYVE_RhoGEF_PH"/>
</dbReference>
<dbReference type="InterPro" id="IPR000219">
    <property type="entry name" value="DH_dom"/>
</dbReference>
<dbReference type="InterPro" id="IPR035899">
    <property type="entry name" value="DBL_dom_sf"/>
</dbReference>
<evidence type="ECO:0000313" key="4">
    <source>
        <dbReference type="Proteomes" id="UP000439903"/>
    </source>
</evidence>
<dbReference type="SUPFAM" id="SSF48065">
    <property type="entry name" value="DBL homology domain (DH-domain)"/>
    <property type="match status" value="1"/>
</dbReference>
<dbReference type="GO" id="GO:0005085">
    <property type="term" value="F:guanyl-nucleotide exchange factor activity"/>
    <property type="evidence" value="ECO:0007669"/>
    <property type="project" value="InterPro"/>
</dbReference>
<dbReference type="PANTHER" id="PTHR12673">
    <property type="entry name" value="FACIOGENITAL DYSPLASIA PROTEIN"/>
    <property type="match status" value="1"/>
</dbReference>
<feature type="compositionally biased region" description="Low complexity" evidence="1">
    <location>
        <begin position="170"/>
        <end position="179"/>
    </location>
</feature>
<dbReference type="PROSITE" id="PS50010">
    <property type="entry name" value="DH_2"/>
    <property type="match status" value="1"/>
</dbReference>
<feature type="compositionally biased region" description="Polar residues" evidence="1">
    <location>
        <begin position="1"/>
        <end position="27"/>
    </location>
</feature>
<comment type="caution">
    <text evidence="3">The sequence shown here is derived from an EMBL/GenBank/DDBJ whole genome shotgun (WGS) entry which is preliminary data.</text>
</comment>
<protein>
    <submittedName>
        <fullName evidence="3">Dbl-likey domain-containing protein</fullName>
    </submittedName>
</protein>
<dbReference type="EMBL" id="WTPW01002065">
    <property type="protein sequence ID" value="KAF0399377.1"/>
    <property type="molecule type" value="Genomic_DNA"/>
</dbReference>
<feature type="region of interest" description="Disordered" evidence="1">
    <location>
        <begin position="170"/>
        <end position="199"/>
    </location>
</feature>
<dbReference type="AlphaFoldDB" id="A0A8H3X1Q7"/>
<dbReference type="OrthoDB" id="660555at2759"/>
<dbReference type="Pfam" id="PF00621">
    <property type="entry name" value="RhoGEF"/>
    <property type="match status" value="1"/>
</dbReference>
<dbReference type="SMART" id="SM00325">
    <property type="entry name" value="RhoGEF"/>
    <property type="match status" value="1"/>
</dbReference>
<organism evidence="3 4">
    <name type="scientific">Gigaspora margarita</name>
    <dbReference type="NCBI Taxonomy" id="4874"/>
    <lineage>
        <taxon>Eukaryota</taxon>
        <taxon>Fungi</taxon>
        <taxon>Fungi incertae sedis</taxon>
        <taxon>Mucoromycota</taxon>
        <taxon>Glomeromycotina</taxon>
        <taxon>Glomeromycetes</taxon>
        <taxon>Diversisporales</taxon>
        <taxon>Gigasporaceae</taxon>
        <taxon>Gigaspora</taxon>
    </lineage>
</organism>
<feature type="domain" description="DH" evidence="2">
    <location>
        <begin position="473"/>
        <end position="660"/>
    </location>
</feature>
<feature type="region of interest" description="Disordered" evidence="1">
    <location>
        <begin position="1"/>
        <end position="29"/>
    </location>
</feature>
<name>A0A8H3X1Q7_GIGMA</name>
<evidence type="ECO:0000259" key="2">
    <source>
        <dbReference type="PROSITE" id="PS50010"/>
    </source>
</evidence>
<sequence>MPTASSTLSTIKSQLSGTKPTNNNSSHLSKKRTIIWPLVSAISKKSVDAASKANHKDIPSNTITNGKTTRHFHDSKLDLSKPGKNLSSNKVVCSRSNSSSSTSSRNSCNTNNTDNTSPSSTSNSLRSLNGIEMMLDDDNNIPEITNKNGKCHFLSISTEPPQLDSLMNDVVDSTSSSSRSNDDIQCETLPSTNPCTRKSSTVKTIHRKLSKKKDSEKVQDNVSNNNNYCKKLMIVRTLSLLKVDLDEKVKESSKSSPGRSISLCSRSKSFNDSINKENDQVDDESIKDLSKKRNFISNYRNKKRGSMDSRIMSSSSEFSLKRIMNTSSSSSEFSSVSFDNNEMICDSPTSETQNSPTLRNKRLTLNDDLDDNVRRSWTHIEVHLKSLLFSRKRALDSKRRNSYSYTNSLKTNQQLVAESEIRIHLHKNRNSNMSVDEDTVVRDPPTLTSPSDIFALQADAEKETDVTTRSSQMRKFIACEIYSTEQSYLEHLKKLKKIFMDPFIDAAQQSNPLVNPDDIKIIFAHIDELIELSTIIVEDLESSMDPWQESESTVGEVFLKYNPYFEALLLYAENHQQSRLTIKRANENVLYRKILQSQNKQDSSRLVLSDYMIMPIQRVTRYCLLLQELKKYTPEFHMDYDDLCHAVDNMKILAIQCDKAIQRH</sequence>
<dbReference type="GO" id="GO:0005737">
    <property type="term" value="C:cytoplasm"/>
    <property type="evidence" value="ECO:0007669"/>
    <property type="project" value="TreeGrafter"/>
</dbReference>
<proteinExistence type="predicted"/>
<accession>A0A8H3X1Q7</accession>
<dbReference type="PANTHER" id="PTHR12673:SF50">
    <property type="entry name" value="DH DOMAIN-CONTAINING PROTEIN"/>
    <property type="match status" value="1"/>
</dbReference>
<dbReference type="Gene3D" id="1.20.900.10">
    <property type="entry name" value="Dbl homology (DH) domain"/>
    <property type="match status" value="1"/>
</dbReference>
<feature type="region of interest" description="Disordered" evidence="1">
    <location>
        <begin position="49"/>
        <end position="125"/>
    </location>
</feature>
<gene>
    <name evidence="3" type="ORF">F8M41_009719</name>
</gene>
<evidence type="ECO:0000313" key="3">
    <source>
        <dbReference type="EMBL" id="KAF0399377.1"/>
    </source>
</evidence>
<feature type="compositionally biased region" description="Basic and acidic residues" evidence="1">
    <location>
        <begin position="71"/>
        <end position="81"/>
    </location>
</feature>
<dbReference type="Proteomes" id="UP000439903">
    <property type="component" value="Unassembled WGS sequence"/>
</dbReference>